<gene>
    <name evidence="2" type="ORF">GCM10007103_31860</name>
</gene>
<dbReference type="InterPro" id="IPR005901">
    <property type="entry name" value="GLPGLI"/>
</dbReference>
<evidence type="ECO:0000313" key="2">
    <source>
        <dbReference type="EMBL" id="GHA48569.1"/>
    </source>
</evidence>
<dbReference type="NCBIfam" id="TIGR01200">
    <property type="entry name" value="GLPGLI"/>
    <property type="match status" value="1"/>
</dbReference>
<reference evidence="2" key="1">
    <citation type="journal article" date="2014" name="Int. J. Syst. Evol. Microbiol.">
        <title>Complete genome sequence of Corynebacterium casei LMG S-19264T (=DSM 44701T), isolated from a smear-ripened cheese.</title>
        <authorList>
            <consortium name="US DOE Joint Genome Institute (JGI-PGF)"/>
            <person name="Walter F."/>
            <person name="Albersmeier A."/>
            <person name="Kalinowski J."/>
            <person name="Ruckert C."/>
        </authorList>
    </citation>
    <scope>NUCLEOTIDE SEQUENCE</scope>
    <source>
        <strain evidence="2">KCTC 12719</strain>
    </source>
</reference>
<organism evidence="2 3">
    <name type="scientific">Salinimicrobium marinum</name>
    <dbReference type="NCBI Taxonomy" id="680283"/>
    <lineage>
        <taxon>Bacteria</taxon>
        <taxon>Pseudomonadati</taxon>
        <taxon>Bacteroidota</taxon>
        <taxon>Flavobacteriia</taxon>
        <taxon>Flavobacteriales</taxon>
        <taxon>Flavobacteriaceae</taxon>
        <taxon>Salinimicrobium</taxon>
    </lineage>
</organism>
<proteinExistence type="predicted"/>
<comment type="caution">
    <text evidence="2">The sequence shown here is derived from an EMBL/GenBank/DDBJ whole genome shotgun (WGS) entry which is preliminary data.</text>
</comment>
<dbReference type="Pfam" id="PF09697">
    <property type="entry name" value="Porph_ging"/>
    <property type="match status" value="1"/>
</dbReference>
<dbReference type="AlphaFoldDB" id="A0A918W199"/>
<name>A0A918W199_9FLAO</name>
<feature type="region of interest" description="Disordered" evidence="1">
    <location>
        <begin position="232"/>
        <end position="273"/>
    </location>
</feature>
<evidence type="ECO:0008006" key="4">
    <source>
        <dbReference type="Google" id="ProtNLM"/>
    </source>
</evidence>
<evidence type="ECO:0000313" key="3">
    <source>
        <dbReference type="Proteomes" id="UP000610456"/>
    </source>
</evidence>
<sequence length="273" mass="31794">MLYFVLTSLYGQKDGIVQDQFNYKITYDLTYQPDSTNTELKKKEKMSLYIGNETSRFSSAGKAIGDSLKSAFDYSNFDQAAFVRMRKQIPGTEFEYYIYKGVPAEKITYALEIVTDKYRYTDNKNLFNWTVLDERDTIAGFRVQKATTSFAGRYFIAWFTEEIPISEGPYKFNGLPGLIVKIGDDKGHYVFELTRIKKLKDPIPFTFQMEDLIDTEKEKLSELEKEYKRDPVGFSERSVPGVKIQYGSGTDRKKIEQERKEKLKKQNNPLELR</sequence>
<dbReference type="EMBL" id="BMXB01000019">
    <property type="protein sequence ID" value="GHA48569.1"/>
    <property type="molecule type" value="Genomic_DNA"/>
</dbReference>
<protein>
    <recommendedName>
        <fullName evidence="4">GLPGLI family protein</fullName>
    </recommendedName>
</protein>
<accession>A0A918W199</accession>
<feature type="compositionally biased region" description="Basic and acidic residues" evidence="1">
    <location>
        <begin position="250"/>
        <end position="261"/>
    </location>
</feature>
<keyword evidence="3" id="KW-1185">Reference proteome</keyword>
<reference evidence="2" key="2">
    <citation type="submission" date="2020-09" db="EMBL/GenBank/DDBJ databases">
        <authorList>
            <person name="Sun Q."/>
            <person name="Kim S."/>
        </authorList>
    </citation>
    <scope>NUCLEOTIDE SEQUENCE</scope>
    <source>
        <strain evidence="2">KCTC 12719</strain>
    </source>
</reference>
<dbReference type="Proteomes" id="UP000610456">
    <property type="component" value="Unassembled WGS sequence"/>
</dbReference>
<evidence type="ECO:0000256" key="1">
    <source>
        <dbReference type="SAM" id="MobiDB-lite"/>
    </source>
</evidence>